<evidence type="ECO:0008006" key="4">
    <source>
        <dbReference type="Google" id="ProtNLM"/>
    </source>
</evidence>
<gene>
    <name evidence="2" type="ORF">SAMN04244573_04076</name>
</gene>
<evidence type="ECO:0000313" key="3">
    <source>
        <dbReference type="Proteomes" id="UP000199267"/>
    </source>
</evidence>
<organism evidence="2 3">
    <name type="scientific">Azotobacter beijerinckii</name>
    <dbReference type="NCBI Taxonomy" id="170623"/>
    <lineage>
        <taxon>Bacteria</taxon>
        <taxon>Pseudomonadati</taxon>
        <taxon>Pseudomonadota</taxon>
        <taxon>Gammaproteobacteria</taxon>
        <taxon>Pseudomonadales</taxon>
        <taxon>Pseudomonadaceae</taxon>
        <taxon>Azotobacter</taxon>
    </lineage>
</organism>
<accession>A0A1H9R2G2</accession>
<dbReference type="EMBL" id="FOFJ01000073">
    <property type="protein sequence ID" value="SER66904.1"/>
    <property type="molecule type" value="Genomic_DNA"/>
</dbReference>
<reference evidence="2 3" key="1">
    <citation type="submission" date="2016-10" db="EMBL/GenBank/DDBJ databases">
        <authorList>
            <person name="de Groot N.N."/>
        </authorList>
    </citation>
    <scope>NUCLEOTIDE SEQUENCE [LARGE SCALE GENOMIC DNA]</scope>
    <source>
        <strain evidence="2 3">DSM 378</strain>
    </source>
</reference>
<name>A0A1H9R2G2_9GAMM</name>
<dbReference type="AlphaFoldDB" id="A0A1H9R2G2"/>
<evidence type="ECO:0000313" key="2">
    <source>
        <dbReference type="EMBL" id="SER66904.1"/>
    </source>
</evidence>
<proteinExistence type="predicted"/>
<sequence length="55" mass="6268">MRQMGLQGMVRGKPVKITTSDRARPCPLDRVNRQFRAERPNALWVSDFSVPQQAA</sequence>
<dbReference type="Proteomes" id="UP000199267">
    <property type="component" value="Unassembled WGS sequence"/>
</dbReference>
<protein>
    <recommendedName>
        <fullName evidence="4">Transposase</fullName>
    </recommendedName>
</protein>
<feature type="region of interest" description="Disordered" evidence="1">
    <location>
        <begin position="1"/>
        <end position="25"/>
    </location>
</feature>
<evidence type="ECO:0000256" key="1">
    <source>
        <dbReference type="SAM" id="MobiDB-lite"/>
    </source>
</evidence>